<organism evidence="2 3">
    <name type="scientific">Amycolatopsis xylanica</name>
    <dbReference type="NCBI Taxonomy" id="589385"/>
    <lineage>
        <taxon>Bacteria</taxon>
        <taxon>Bacillati</taxon>
        <taxon>Actinomycetota</taxon>
        <taxon>Actinomycetes</taxon>
        <taxon>Pseudonocardiales</taxon>
        <taxon>Pseudonocardiaceae</taxon>
        <taxon>Amycolatopsis</taxon>
    </lineage>
</organism>
<dbReference type="Gene3D" id="2.40.50.100">
    <property type="match status" value="1"/>
</dbReference>
<evidence type="ECO:0000313" key="2">
    <source>
        <dbReference type="EMBL" id="SDZ01462.1"/>
    </source>
</evidence>
<accession>A0A1H3PJV1</accession>
<protein>
    <submittedName>
        <fullName evidence="2">HlyD family secretion protein</fullName>
    </submittedName>
</protein>
<dbReference type="PANTHER" id="PTHR30386">
    <property type="entry name" value="MEMBRANE FUSION SUBUNIT OF EMRAB-TOLC MULTIDRUG EFFLUX PUMP"/>
    <property type="match status" value="1"/>
</dbReference>
<dbReference type="PANTHER" id="PTHR30386:SF28">
    <property type="entry name" value="EXPORTED PROTEIN"/>
    <property type="match status" value="1"/>
</dbReference>
<gene>
    <name evidence="2" type="ORF">SAMN05421504_108259</name>
</gene>
<evidence type="ECO:0000256" key="1">
    <source>
        <dbReference type="SAM" id="Phobius"/>
    </source>
</evidence>
<dbReference type="STRING" id="589385.SAMN05421504_108259"/>
<feature type="transmembrane region" description="Helical" evidence="1">
    <location>
        <begin position="26"/>
        <end position="48"/>
    </location>
</feature>
<dbReference type="InterPro" id="IPR050739">
    <property type="entry name" value="MFP"/>
</dbReference>
<dbReference type="Proteomes" id="UP000199515">
    <property type="component" value="Unassembled WGS sequence"/>
</dbReference>
<evidence type="ECO:0000313" key="3">
    <source>
        <dbReference type="Proteomes" id="UP000199515"/>
    </source>
</evidence>
<sequence>MKFRREALRTLESPEQLDEVSRLAPVPAWLTTLVMAVVVLVTGAWAAFGTVPRTVSAQGVLTHFAGVSALDATEQGQVGAVWTAPNQRVEKGQPLYSVLGRDGTTKTVVSPWTAHVISLVISPGQWLEPGKKVADLERLDTPGDRLRALVYVPAGSAPLLYPGMHVELTTSAAPVNVYGSFAGTVSSVGSFPETDASLHAFLGDARDVRPFLGSGPVVAVTVDLVSVPDTATGLKWSRTAPPFALNSQSEVSAAFTVADEHPISWLVGR</sequence>
<dbReference type="RefSeq" id="WP_091295721.1">
    <property type="nucleotide sequence ID" value="NZ_FNON01000008.1"/>
</dbReference>
<keyword evidence="3" id="KW-1185">Reference proteome</keyword>
<name>A0A1H3PJV1_9PSEU</name>
<keyword evidence="1" id="KW-0472">Membrane</keyword>
<dbReference type="AlphaFoldDB" id="A0A1H3PJV1"/>
<dbReference type="EMBL" id="FNON01000008">
    <property type="protein sequence ID" value="SDZ01462.1"/>
    <property type="molecule type" value="Genomic_DNA"/>
</dbReference>
<reference evidence="2 3" key="1">
    <citation type="submission" date="2016-10" db="EMBL/GenBank/DDBJ databases">
        <authorList>
            <person name="de Groot N.N."/>
        </authorList>
    </citation>
    <scope>NUCLEOTIDE SEQUENCE [LARGE SCALE GENOMIC DNA]</scope>
    <source>
        <strain evidence="2 3">CPCC 202699</strain>
    </source>
</reference>
<keyword evidence="1" id="KW-0812">Transmembrane</keyword>
<dbReference type="OrthoDB" id="3344962at2"/>
<proteinExistence type="predicted"/>
<keyword evidence="1" id="KW-1133">Transmembrane helix</keyword>